<evidence type="ECO:0000313" key="3">
    <source>
        <dbReference type="Proteomes" id="UP000190669"/>
    </source>
</evidence>
<reference evidence="1 3" key="1">
    <citation type="submission" date="2017-02" db="EMBL/GenBank/DDBJ databases">
        <authorList>
            <person name="Varghese N."/>
            <person name="Submissions S."/>
        </authorList>
    </citation>
    <scope>NUCLEOTIDE SEQUENCE [LARGE SCALE GENOMIC DNA]</scope>
    <source>
        <strain evidence="1 3">DSM 16775</strain>
    </source>
</reference>
<dbReference type="Proteomes" id="UP000190669">
    <property type="component" value="Unassembled WGS sequence"/>
</dbReference>
<name>A0AAX2IRY1_9FLAO</name>
<protein>
    <recommendedName>
        <fullName evidence="5">Lipoprotein</fullName>
    </recommendedName>
</protein>
<comment type="caution">
    <text evidence="2">The sequence shown here is derived from an EMBL/GenBank/DDBJ whole genome shotgun (WGS) entry which is preliminary data.</text>
</comment>
<dbReference type="EMBL" id="UAVR01000023">
    <property type="protein sequence ID" value="SQA92403.1"/>
    <property type="molecule type" value="Genomic_DNA"/>
</dbReference>
<dbReference type="PROSITE" id="PS51257">
    <property type="entry name" value="PROKAR_LIPOPROTEIN"/>
    <property type="match status" value="1"/>
</dbReference>
<dbReference type="EMBL" id="FUZE01000036">
    <property type="protein sequence ID" value="SKC11732.1"/>
    <property type="molecule type" value="Genomic_DNA"/>
</dbReference>
<proteinExistence type="predicted"/>
<dbReference type="AlphaFoldDB" id="A0AAX2IRY1"/>
<dbReference type="Proteomes" id="UP000251937">
    <property type="component" value="Unassembled WGS sequence"/>
</dbReference>
<dbReference type="RefSeq" id="WP_139377619.1">
    <property type="nucleotide sequence ID" value="NZ_FUZE01000036.1"/>
</dbReference>
<gene>
    <name evidence="2" type="ORF">NCTC11212_04057</name>
    <name evidence="1" type="ORF">SAMN05421800_13619</name>
</gene>
<evidence type="ECO:0008006" key="5">
    <source>
        <dbReference type="Google" id="ProtNLM"/>
    </source>
</evidence>
<organism evidence="2 4">
    <name type="scientific">Chryseobacterium balustinum</name>
    <dbReference type="NCBI Taxonomy" id="246"/>
    <lineage>
        <taxon>Bacteria</taxon>
        <taxon>Pseudomonadati</taxon>
        <taxon>Bacteroidota</taxon>
        <taxon>Flavobacteriia</taxon>
        <taxon>Flavobacteriales</taxon>
        <taxon>Weeksellaceae</taxon>
        <taxon>Chryseobacterium group</taxon>
        <taxon>Chryseobacterium</taxon>
    </lineage>
</organism>
<evidence type="ECO:0000313" key="2">
    <source>
        <dbReference type="EMBL" id="SQA92403.1"/>
    </source>
</evidence>
<sequence length="250" mass="28455">MKIFFLLSFIGIISCNGQTNKDTNMLDLEYLKKNGNVSSISYNGAVSIPEDNKSSVKHYKLSEIKNNIKIITEGDEEIGFIRTINDTDYTTITEFDGKGFPKKSEIKSTYGFYVNQVEYDQKGNPSKEINYDLLFKFKAKDILNYMKNNDFNLDKKYYQNILSSEVPPPTILRGTADEFKLLIPELKLNNEFVWIISNVEGSYKGNKGIYLLCLDGNTGKELLVKKYLGKKSGKNGIGTYPNYETILISK</sequence>
<reference evidence="2 4" key="2">
    <citation type="submission" date="2018-06" db="EMBL/GenBank/DDBJ databases">
        <authorList>
            <consortium name="Pathogen Informatics"/>
            <person name="Doyle S."/>
        </authorList>
    </citation>
    <scope>NUCLEOTIDE SEQUENCE [LARGE SCALE GENOMIC DNA]</scope>
    <source>
        <strain evidence="2 4">NCTC11212</strain>
    </source>
</reference>
<evidence type="ECO:0000313" key="1">
    <source>
        <dbReference type="EMBL" id="SKC11732.1"/>
    </source>
</evidence>
<keyword evidence="3" id="KW-1185">Reference proteome</keyword>
<accession>A0AAX2IRY1</accession>
<evidence type="ECO:0000313" key="4">
    <source>
        <dbReference type="Proteomes" id="UP000251937"/>
    </source>
</evidence>